<dbReference type="NCBIfam" id="NF004466">
    <property type="entry name" value="PRK05788.1-4"/>
    <property type="match status" value="1"/>
</dbReference>
<dbReference type="Gene3D" id="3.30.420.180">
    <property type="entry name" value="CobE/GbiG C-terminal domain"/>
    <property type="match status" value="1"/>
</dbReference>
<dbReference type="InterPro" id="IPR021744">
    <property type="entry name" value="CbiG_N"/>
</dbReference>
<dbReference type="RefSeq" id="WP_202766703.1">
    <property type="nucleotide sequence ID" value="NZ_JAESWA010000019.1"/>
</dbReference>
<dbReference type="InterPro" id="IPR038029">
    <property type="entry name" value="GbiG_N_sf"/>
</dbReference>
<reference evidence="4" key="1">
    <citation type="submission" date="2021-01" db="EMBL/GenBank/DDBJ databases">
        <title>Genome public.</title>
        <authorList>
            <person name="Liu C."/>
            <person name="Sun Q."/>
        </authorList>
    </citation>
    <scope>NUCLEOTIDE SEQUENCE</scope>
    <source>
        <strain evidence="4">YIM B02565</strain>
    </source>
</reference>
<evidence type="ECO:0000259" key="2">
    <source>
        <dbReference type="Pfam" id="PF11760"/>
    </source>
</evidence>
<dbReference type="GO" id="GO:0043779">
    <property type="term" value="F:cobalt-precorrin-5A acetaldehyde-lyase activity"/>
    <property type="evidence" value="ECO:0007669"/>
    <property type="project" value="UniProtKB-EC"/>
</dbReference>
<feature type="domain" description="Cobalamin synthesis G N-terminal" evidence="2">
    <location>
        <begin position="40"/>
        <end position="120"/>
    </location>
</feature>
<evidence type="ECO:0000259" key="1">
    <source>
        <dbReference type="Pfam" id="PF01890"/>
    </source>
</evidence>
<dbReference type="Pfam" id="PF01890">
    <property type="entry name" value="CbiG_C"/>
    <property type="match status" value="1"/>
</dbReference>
<proteinExistence type="predicted"/>
<gene>
    <name evidence="4" type="primary">cbiG</name>
    <name evidence="4" type="ORF">JK634_05850</name>
</gene>
<dbReference type="InterPro" id="IPR021745">
    <property type="entry name" value="CbiG_mid"/>
</dbReference>
<dbReference type="InterPro" id="IPR002750">
    <property type="entry name" value="CobE/GbiG_C"/>
</dbReference>
<evidence type="ECO:0000313" key="4">
    <source>
        <dbReference type="EMBL" id="MBL4931321.1"/>
    </source>
</evidence>
<dbReference type="Pfam" id="PF11761">
    <property type="entry name" value="CbiG_mid"/>
    <property type="match status" value="1"/>
</dbReference>
<dbReference type="Gene3D" id="3.40.50.11220">
    <property type="match status" value="1"/>
</dbReference>
<dbReference type="Proteomes" id="UP000623681">
    <property type="component" value="Unassembled WGS sequence"/>
</dbReference>
<dbReference type="GO" id="GO:0009236">
    <property type="term" value="P:cobalamin biosynthetic process"/>
    <property type="evidence" value="ECO:0007669"/>
    <property type="project" value="InterPro"/>
</dbReference>
<dbReference type="EC" id="3.7.1.12" evidence="4"/>
<accession>A0A937FGV7</accession>
<dbReference type="AlphaFoldDB" id="A0A937FGV7"/>
<keyword evidence="4" id="KW-0378">Hydrolase</keyword>
<protein>
    <submittedName>
        <fullName evidence="4">Cobalt-precorrin 5A hydrolase</fullName>
        <ecNumber evidence="4">3.7.1.12</ecNumber>
    </submittedName>
</protein>
<dbReference type="PANTHER" id="PTHR37477:SF1">
    <property type="entry name" value="COBALT-PRECORRIN-5A HYDROLASE"/>
    <property type="match status" value="1"/>
</dbReference>
<dbReference type="SUPFAM" id="SSF159672">
    <property type="entry name" value="CbiG N-terminal domain-like"/>
    <property type="match status" value="1"/>
</dbReference>
<evidence type="ECO:0000259" key="3">
    <source>
        <dbReference type="Pfam" id="PF11761"/>
    </source>
</evidence>
<comment type="caution">
    <text evidence="4">The sequence shown here is derived from an EMBL/GenBank/DDBJ whole genome shotgun (WGS) entry which is preliminary data.</text>
</comment>
<keyword evidence="5" id="KW-1185">Reference proteome</keyword>
<dbReference type="InterPro" id="IPR036518">
    <property type="entry name" value="CobE/GbiG_C_sf"/>
</dbReference>
<name>A0A937FGV7_9CLOT</name>
<evidence type="ECO:0000313" key="5">
    <source>
        <dbReference type="Proteomes" id="UP000623681"/>
    </source>
</evidence>
<dbReference type="SUPFAM" id="SSF159664">
    <property type="entry name" value="CobE/GbiG C-terminal domain-like"/>
    <property type="match status" value="1"/>
</dbReference>
<feature type="domain" description="CobE/GbiG C-terminal" evidence="1">
    <location>
        <begin position="202"/>
        <end position="317"/>
    </location>
</feature>
<dbReference type="InterPro" id="IPR052553">
    <property type="entry name" value="CbiG_hydrolase"/>
</dbReference>
<feature type="domain" description="Cobalamin biosynthesis central region" evidence="3">
    <location>
        <begin position="126"/>
        <end position="192"/>
    </location>
</feature>
<dbReference type="Pfam" id="PF11760">
    <property type="entry name" value="CbiG_N"/>
    <property type="match status" value="1"/>
</dbReference>
<dbReference type="EMBL" id="JAESWA010000019">
    <property type="protein sequence ID" value="MBL4931321.1"/>
    <property type="molecule type" value="Genomic_DNA"/>
</dbReference>
<sequence>MLYILSLSKLGDKIAENISRELGGRIITKEAIVRDGLSNVAKEAMENARGIIFISSTGIALRAIAPYLKGKTVDPGVVVVDAVGKFSISLLSGHLGGGNELALKVSEVINATPVITTATDALGIKAPDIIAKENNLLINDMKKAKEISSLLTEGEKIGFIDTLGKIEIPEGYVEEDIDTKGKVVVTNKLLNEDALLLIRKNIILGIGCKKDTSADKLSEFIKEALIEHGYLLKAVAKISTVDLKSKEKAILNLAKELEVPMDIHTRESIEKVEHLFKGSEFVKKSIGVSSVAEPCVYLSDGDILVNRIAKEGMTLCIGERIE</sequence>
<dbReference type="PANTHER" id="PTHR37477">
    <property type="entry name" value="COBALT-PRECORRIN-5A HYDROLASE"/>
    <property type="match status" value="1"/>
</dbReference>
<organism evidence="4 5">
    <name type="scientific">Clostridium paridis</name>
    <dbReference type="NCBI Taxonomy" id="2803863"/>
    <lineage>
        <taxon>Bacteria</taxon>
        <taxon>Bacillati</taxon>
        <taxon>Bacillota</taxon>
        <taxon>Clostridia</taxon>
        <taxon>Eubacteriales</taxon>
        <taxon>Clostridiaceae</taxon>
        <taxon>Clostridium</taxon>
    </lineage>
</organism>